<dbReference type="SUPFAM" id="SSF52047">
    <property type="entry name" value="RNI-like"/>
    <property type="match status" value="1"/>
</dbReference>
<organism evidence="1 2">
    <name type="scientific">Linnemannia gamsii</name>
    <dbReference type="NCBI Taxonomy" id="64522"/>
    <lineage>
        <taxon>Eukaryota</taxon>
        <taxon>Fungi</taxon>
        <taxon>Fungi incertae sedis</taxon>
        <taxon>Mucoromycota</taxon>
        <taxon>Mortierellomycotina</taxon>
        <taxon>Mortierellomycetes</taxon>
        <taxon>Mortierellales</taxon>
        <taxon>Mortierellaceae</taxon>
        <taxon>Linnemannia</taxon>
    </lineage>
</organism>
<name>A0A9P6QY60_9FUNG</name>
<evidence type="ECO:0000313" key="1">
    <source>
        <dbReference type="EMBL" id="KAG0307207.1"/>
    </source>
</evidence>
<comment type="caution">
    <text evidence="1">The sequence shown here is derived from an EMBL/GenBank/DDBJ whole genome shotgun (WGS) entry which is preliminary data.</text>
</comment>
<dbReference type="Gene3D" id="3.80.10.10">
    <property type="entry name" value="Ribonuclease Inhibitor"/>
    <property type="match status" value="1"/>
</dbReference>
<proteinExistence type="predicted"/>
<gene>
    <name evidence="1" type="ORF">BGZ97_000470</name>
</gene>
<reference evidence="1" key="1">
    <citation type="journal article" date="2020" name="Fungal Divers.">
        <title>Resolving the Mortierellaceae phylogeny through synthesis of multi-gene phylogenetics and phylogenomics.</title>
        <authorList>
            <person name="Vandepol N."/>
            <person name="Liber J."/>
            <person name="Desiro A."/>
            <person name="Na H."/>
            <person name="Kennedy M."/>
            <person name="Barry K."/>
            <person name="Grigoriev I.V."/>
            <person name="Miller A.N."/>
            <person name="O'Donnell K."/>
            <person name="Stajich J.E."/>
            <person name="Bonito G."/>
        </authorList>
    </citation>
    <scope>NUCLEOTIDE SEQUENCE</scope>
    <source>
        <strain evidence="1">NVP60</strain>
    </source>
</reference>
<evidence type="ECO:0008006" key="3">
    <source>
        <dbReference type="Google" id="ProtNLM"/>
    </source>
</evidence>
<keyword evidence="2" id="KW-1185">Reference proteome</keyword>
<dbReference type="Proteomes" id="UP000823405">
    <property type="component" value="Unassembled WGS sequence"/>
</dbReference>
<dbReference type="AlphaFoldDB" id="A0A9P6QY60"/>
<dbReference type="InterPro" id="IPR032675">
    <property type="entry name" value="LRR_dom_sf"/>
</dbReference>
<dbReference type="OrthoDB" id="10624742at2759"/>
<dbReference type="EMBL" id="JAAAIN010001085">
    <property type="protein sequence ID" value="KAG0307207.1"/>
    <property type="molecule type" value="Genomic_DNA"/>
</dbReference>
<accession>A0A9P6QY60</accession>
<protein>
    <recommendedName>
        <fullName evidence="3">F-box domain-containing protein</fullName>
    </recommendedName>
</protein>
<evidence type="ECO:0000313" key="2">
    <source>
        <dbReference type="Proteomes" id="UP000823405"/>
    </source>
</evidence>
<sequence length="567" mass="64701">MAQQLSLSTLIQLQADAHTNEVTTEMVWRKPDLRKYDMDVFFGSLGPRNKPPWNAPPFPKNFVPLSWKLVTGLKSFKWALKTSTPATARSHPVILAFNSVSAPLWHRPQLTSILPAAWIIFNNPVLESIELDNFQCLDALPARIFIRAISGLQNLKRIRIFSRGYKIPETFVFALLKSLPLSMESIQLDFCTVPDNSGLFEEIAVQDDADFGLEPLVQRTERFPRLTELKLPRHSVKYTIDQVDTILQRCPALRRFVIPQTIREHSGHQLANFLHGRCENVHHWSIDQPLTPTLLPVDGQDLLETLSNIRPRRMKKLLWKSLHEGATFNNMVFHGSILPTLSRFTYTLTSLRFVDTIHIASASIQGILTTCSALTSFTIHHRFDWRSVLSLEDAIEGLWACTSIETLDIAIGVEPTAGLQPGYQQWNMWGSFVRQIGGLKELKSLRLMALPPMGGNGLGSRMYDRCSLPGFLTLNDGIRRGFLSYLWDLTKLQDLQGSFHLNKHTLSDAEVNWIKKHWQKFRMLELYPTGHFSTSRGVDLPAPVKRLRNEFGVRIDAYPEEEEQVWC</sequence>